<proteinExistence type="predicted"/>
<gene>
    <name evidence="1" type="ORF">Sjap_007775</name>
</gene>
<evidence type="ECO:0000313" key="1">
    <source>
        <dbReference type="EMBL" id="KAK9137181.1"/>
    </source>
</evidence>
<dbReference type="EMBL" id="JBBNAE010000003">
    <property type="protein sequence ID" value="KAK9137181.1"/>
    <property type="molecule type" value="Genomic_DNA"/>
</dbReference>
<evidence type="ECO:0000313" key="2">
    <source>
        <dbReference type="Proteomes" id="UP001417504"/>
    </source>
</evidence>
<dbReference type="Proteomes" id="UP001417504">
    <property type="component" value="Unassembled WGS sequence"/>
</dbReference>
<sequence>MDPHFTSSWTRIRCLMDSHFTSCSGAIFGEKAQHCKKGKDCRLILNTIWSIV</sequence>
<name>A0AAP0JN85_9MAGN</name>
<reference evidence="1 2" key="1">
    <citation type="submission" date="2024-01" db="EMBL/GenBank/DDBJ databases">
        <title>Genome assemblies of Stephania.</title>
        <authorList>
            <person name="Yang L."/>
        </authorList>
    </citation>
    <scope>NUCLEOTIDE SEQUENCE [LARGE SCALE GENOMIC DNA]</scope>
    <source>
        <strain evidence="1">QJT</strain>
        <tissue evidence="1">Leaf</tissue>
    </source>
</reference>
<keyword evidence="2" id="KW-1185">Reference proteome</keyword>
<protein>
    <submittedName>
        <fullName evidence="1">Uncharacterized protein</fullName>
    </submittedName>
</protein>
<organism evidence="1 2">
    <name type="scientific">Stephania japonica</name>
    <dbReference type="NCBI Taxonomy" id="461633"/>
    <lineage>
        <taxon>Eukaryota</taxon>
        <taxon>Viridiplantae</taxon>
        <taxon>Streptophyta</taxon>
        <taxon>Embryophyta</taxon>
        <taxon>Tracheophyta</taxon>
        <taxon>Spermatophyta</taxon>
        <taxon>Magnoliopsida</taxon>
        <taxon>Ranunculales</taxon>
        <taxon>Menispermaceae</taxon>
        <taxon>Menispermoideae</taxon>
        <taxon>Cissampelideae</taxon>
        <taxon>Stephania</taxon>
    </lineage>
</organism>
<comment type="caution">
    <text evidence="1">The sequence shown here is derived from an EMBL/GenBank/DDBJ whole genome shotgun (WGS) entry which is preliminary data.</text>
</comment>
<dbReference type="AlphaFoldDB" id="A0AAP0JN85"/>
<accession>A0AAP0JN85</accession>